<dbReference type="PANTHER" id="PTHR47964">
    <property type="entry name" value="ATP-DEPENDENT DNA HELICASE HOMOLOG RECG, CHLOROPLASTIC"/>
    <property type="match status" value="1"/>
</dbReference>
<evidence type="ECO:0000256" key="7">
    <source>
        <dbReference type="ARBA" id="ARBA00023125"/>
    </source>
</evidence>
<name>A0A5B0VQH2_RHITR</name>
<sequence>MIPGFDAKKLLAASEPMTIGHVPAGLEPFLIAEMAKAGQPVAYVMSDGQHMADVEQMLGFIAPEIPVLTLPAWDCLPYDRVSPSSDTSARRLAALSGLIAHHRKPHAAVVLVTVNAMLQKVAPQEIIESLAFSARPGNQVRMDDIAARLERNGFERVATVREVGEYAVRGGILDVFVPGTEEPVRLDFFGDTLESIRSFDPASQRTTGQVRSLDLNPMSEVTLTPDTISRFRKNYLSAFGAATRDDALYLAVSEGRRYAGMEHWLPLFYERLETVFDYLKGFRLVTDHTVREAAEERSKLVFDYYDARLHSGQQAKGQMAQGTPYKPVTPGQLYLDGKVFGNALDAFAAIRISPFNEHEGEARRVVSLDARQGPRWARSATESADSERVNVFDAVVKHIADKRAAGGKVLISAWTEGSLDRLLQVLSEHGLARVKTIEAFKDLGSLAKGEAAAAVLSLEAGFEAGDLIVIGEQDILGDRMVRRSKRRKRAADFISEVAGLDEGSIVVHAEHGIGRFVGLRTIEAAGAPHACLELQYADDAKLFLPVENIDLLSRYGSEGTEAQLDKLGGGAWQMRKAKLKKRLLDMAGALIRVAAERLTRHAPVLSTPDGLYDEFAARFPYDETDDQMNAIEAVREDLGAGRPMDRLVCGDVGFGKTEVALRAAFVAAMNGVQVAVVVPTTLLSRQHFKTFSERFRGLPIRIQQASRLVGSKELALTKKEVAEGKTDIVVGTHALLGAGIQFANLGLLVIDEEQHFGVKHKERLKELKSDVHVLTLSATPIPRTLQLAMTGVRELSLITTPPVDRMAVRTFISPFDSLVIRETLMREHYRGGQSFYVCPRLADLADIHAFLQSDVPELKVAVAHGQMPAGELEDIMNAFYEGRYDVLLSTTIVESGLDVPTANTLIVHRADMFGLAQLYQLRGRVGRSKVRAFALFTLPVNKVLTTTAERRLKVLQSLDTLGAGFQLASHDLDIRGAGNLLGEEQSGHIKEVGFELYQQMLEEAVAEVKGVDEIQDTGWSPQISVGTPVMIPDDYVPDLHLRMALYRRLGEITEIKEIDGFGAEMIDRFGPLPIEVQHLLKIVYIKSLCRIANVEKLDAGPKGVVVQFRNKEFPNPANLVGYIAKQGTMAKIRPDHSVFLTRDLPTPEKRLQGAAVVMTQLAELAK</sequence>
<dbReference type="Pfam" id="PF00270">
    <property type="entry name" value="DEAD"/>
    <property type="match status" value="1"/>
</dbReference>
<dbReference type="InterPro" id="IPR004576">
    <property type="entry name" value="Mfd"/>
</dbReference>
<evidence type="ECO:0000313" key="12">
    <source>
        <dbReference type="EMBL" id="KAA1176866.1"/>
    </source>
</evidence>
<keyword evidence="3 9" id="KW-0227">DNA damage</keyword>
<evidence type="ECO:0000256" key="8">
    <source>
        <dbReference type="ARBA" id="ARBA00023204"/>
    </source>
</evidence>
<dbReference type="SUPFAM" id="SSF141259">
    <property type="entry name" value="CarD-like"/>
    <property type="match status" value="1"/>
</dbReference>
<dbReference type="InterPro" id="IPR041471">
    <property type="entry name" value="UvrB_inter"/>
</dbReference>
<reference evidence="12 13" key="1">
    <citation type="submission" date="2019-07" db="EMBL/GenBank/DDBJ databases">
        <title>The Draft Genome Sequence of Rhizobium tropici SARCC-755 Associated with Superior Nodulation on Pigeonpea (Cajanus cajan (L.) Millsp.).</title>
        <authorList>
            <person name="Bopape F.L."/>
            <person name="Hassen A.I."/>
            <person name="Swanevelder Z.H."/>
            <person name="Gwata E.T."/>
        </authorList>
    </citation>
    <scope>NUCLEOTIDE SEQUENCE [LARGE SCALE GENOMIC DNA]</scope>
    <source>
        <strain evidence="12 13">SARCC-755</strain>
    </source>
</reference>
<dbReference type="GO" id="GO:0003678">
    <property type="term" value="F:DNA helicase activity"/>
    <property type="evidence" value="ECO:0007669"/>
    <property type="project" value="TreeGrafter"/>
</dbReference>
<dbReference type="SMART" id="SM00982">
    <property type="entry name" value="TRCF"/>
    <property type="match status" value="1"/>
</dbReference>
<protein>
    <recommendedName>
        <fullName evidence="9">Transcription-repair-coupling factor</fullName>
        <shortName evidence="9">TRCF</shortName>
        <ecNumber evidence="9">3.6.4.-</ecNumber>
    </recommendedName>
</protein>
<dbReference type="GO" id="GO:0005737">
    <property type="term" value="C:cytoplasm"/>
    <property type="evidence" value="ECO:0007669"/>
    <property type="project" value="UniProtKB-SubCell"/>
</dbReference>
<dbReference type="GO" id="GO:0006355">
    <property type="term" value="P:regulation of DNA-templated transcription"/>
    <property type="evidence" value="ECO:0007669"/>
    <property type="project" value="UniProtKB-UniRule"/>
</dbReference>
<dbReference type="GO" id="GO:0000716">
    <property type="term" value="P:transcription-coupled nucleotide-excision repair, DNA damage recognition"/>
    <property type="evidence" value="ECO:0007669"/>
    <property type="project" value="UniProtKB-UniRule"/>
</dbReference>
<feature type="domain" description="Helicase ATP-binding" evidence="10">
    <location>
        <begin position="637"/>
        <end position="798"/>
    </location>
</feature>
<dbReference type="InterPro" id="IPR001650">
    <property type="entry name" value="Helicase_C-like"/>
</dbReference>
<dbReference type="PROSITE" id="PS51194">
    <property type="entry name" value="HELICASE_CTER"/>
    <property type="match status" value="1"/>
</dbReference>
<dbReference type="InterPro" id="IPR027417">
    <property type="entry name" value="P-loop_NTPase"/>
</dbReference>
<keyword evidence="8 9" id="KW-0234">DNA repair</keyword>
<dbReference type="NCBIfam" id="TIGR00580">
    <property type="entry name" value="mfd"/>
    <property type="match status" value="1"/>
</dbReference>
<dbReference type="Pfam" id="PF02559">
    <property type="entry name" value="CarD_TRCF_RID"/>
    <property type="match status" value="1"/>
</dbReference>
<dbReference type="CDD" id="cd17991">
    <property type="entry name" value="DEXHc_TRCF"/>
    <property type="match status" value="1"/>
</dbReference>
<evidence type="ECO:0000259" key="11">
    <source>
        <dbReference type="PROSITE" id="PS51194"/>
    </source>
</evidence>
<comment type="subcellular location">
    <subcellularLocation>
        <location evidence="9">Cytoplasm</location>
    </subcellularLocation>
</comment>
<organism evidence="12 13">
    <name type="scientific">Rhizobium tropici</name>
    <dbReference type="NCBI Taxonomy" id="398"/>
    <lineage>
        <taxon>Bacteria</taxon>
        <taxon>Pseudomonadati</taxon>
        <taxon>Pseudomonadota</taxon>
        <taxon>Alphaproteobacteria</taxon>
        <taxon>Hyphomicrobiales</taxon>
        <taxon>Rhizobiaceae</taxon>
        <taxon>Rhizobium/Agrobacterium group</taxon>
        <taxon>Rhizobium</taxon>
    </lineage>
</organism>
<dbReference type="PROSITE" id="PS51192">
    <property type="entry name" value="HELICASE_ATP_BIND_1"/>
    <property type="match status" value="1"/>
</dbReference>
<dbReference type="PANTHER" id="PTHR47964:SF1">
    <property type="entry name" value="ATP-DEPENDENT DNA HELICASE HOMOLOG RECG, CHLOROPLASTIC"/>
    <property type="match status" value="1"/>
</dbReference>
<dbReference type="Gene3D" id="3.40.50.11180">
    <property type="match status" value="1"/>
</dbReference>
<dbReference type="Proteomes" id="UP000323608">
    <property type="component" value="Unassembled WGS sequence"/>
</dbReference>
<keyword evidence="2 9" id="KW-0547">Nucleotide-binding</keyword>
<keyword evidence="4 9" id="KW-0378">Hydrolase</keyword>
<dbReference type="InterPro" id="IPR036101">
    <property type="entry name" value="CarD-like/TRCF_RID_sf"/>
</dbReference>
<dbReference type="EC" id="3.6.4.-" evidence="9"/>
<dbReference type="Gene3D" id="3.40.50.300">
    <property type="entry name" value="P-loop containing nucleotide triphosphate hydrolases"/>
    <property type="match status" value="2"/>
</dbReference>
<gene>
    <name evidence="9 12" type="primary">mfd</name>
    <name evidence="12" type="ORF">FP026_27125</name>
</gene>
<dbReference type="InterPro" id="IPR003711">
    <property type="entry name" value="CarD-like/TRCF_RID"/>
</dbReference>
<dbReference type="EMBL" id="VNIP01000015">
    <property type="protein sequence ID" value="KAA1176866.1"/>
    <property type="molecule type" value="Genomic_DNA"/>
</dbReference>
<dbReference type="InterPro" id="IPR005118">
    <property type="entry name" value="TRCF_C"/>
</dbReference>
<keyword evidence="1 9" id="KW-0963">Cytoplasm</keyword>
<dbReference type="HAMAP" id="MF_00969">
    <property type="entry name" value="TRCF"/>
    <property type="match status" value="1"/>
</dbReference>
<dbReference type="Gene3D" id="3.90.1150.50">
    <property type="entry name" value="Transcription-repair-coupling factor, D7 domain"/>
    <property type="match status" value="1"/>
</dbReference>
<keyword evidence="5" id="KW-0347">Helicase</keyword>
<dbReference type="OrthoDB" id="9804325at2"/>
<dbReference type="InterPro" id="IPR037235">
    <property type="entry name" value="TRCF-like_C_D7"/>
</dbReference>
<dbReference type="RefSeq" id="WP_149637669.1">
    <property type="nucleotide sequence ID" value="NZ_VNIP01000015.1"/>
</dbReference>
<evidence type="ECO:0000256" key="3">
    <source>
        <dbReference type="ARBA" id="ARBA00022763"/>
    </source>
</evidence>
<dbReference type="Gene3D" id="2.40.10.170">
    <property type="match status" value="1"/>
</dbReference>
<proteinExistence type="inferred from homology"/>
<accession>A0A5B0VQH2</accession>
<comment type="similarity">
    <text evidence="9">In the C-terminal section; belongs to the helicase family. RecG subfamily.</text>
</comment>
<comment type="caution">
    <text evidence="12">The sequence shown here is derived from an EMBL/GenBank/DDBJ whole genome shotgun (WGS) entry which is preliminary data.</text>
</comment>
<dbReference type="InterPro" id="IPR011545">
    <property type="entry name" value="DEAD/DEAH_box_helicase_dom"/>
</dbReference>
<dbReference type="Pfam" id="PF00271">
    <property type="entry name" value="Helicase_C"/>
    <property type="match status" value="1"/>
</dbReference>
<dbReference type="SUPFAM" id="SSF143517">
    <property type="entry name" value="TRCF domain-like"/>
    <property type="match status" value="1"/>
</dbReference>
<dbReference type="SMART" id="SM00487">
    <property type="entry name" value="DEXDc"/>
    <property type="match status" value="1"/>
</dbReference>
<feature type="domain" description="Helicase C-terminal" evidence="11">
    <location>
        <begin position="819"/>
        <end position="973"/>
    </location>
</feature>
<dbReference type="Gene3D" id="3.30.2060.10">
    <property type="entry name" value="Penicillin-binding protein 1b domain"/>
    <property type="match status" value="1"/>
</dbReference>
<evidence type="ECO:0000256" key="1">
    <source>
        <dbReference type="ARBA" id="ARBA00022490"/>
    </source>
</evidence>
<keyword evidence="7 9" id="KW-0238">DNA-binding</keyword>
<keyword evidence="6 9" id="KW-0067">ATP-binding</keyword>
<dbReference type="SMART" id="SM01058">
    <property type="entry name" value="CarD_TRCF"/>
    <property type="match status" value="1"/>
</dbReference>
<evidence type="ECO:0000256" key="4">
    <source>
        <dbReference type="ARBA" id="ARBA00022801"/>
    </source>
</evidence>
<evidence type="ECO:0000256" key="9">
    <source>
        <dbReference type="HAMAP-Rule" id="MF_00969"/>
    </source>
</evidence>
<dbReference type="InterPro" id="IPR047112">
    <property type="entry name" value="RecG/Mfd"/>
</dbReference>
<dbReference type="SMART" id="SM00490">
    <property type="entry name" value="HELICc"/>
    <property type="match status" value="1"/>
</dbReference>
<dbReference type="InterPro" id="IPR014001">
    <property type="entry name" value="Helicase_ATP-bd"/>
</dbReference>
<evidence type="ECO:0000256" key="6">
    <source>
        <dbReference type="ARBA" id="ARBA00022840"/>
    </source>
</evidence>
<evidence type="ECO:0000256" key="2">
    <source>
        <dbReference type="ARBA" id="ARBA00022741"/>
    </source>
</evidence>
<dbReference type="AlphaFoldDB" id="A0A5B0VQH2"/>
<dbReference type="SUPFAM" id="SSF52540">
    <property type="entry name" value="P-loop containing nucleoside triphosphate hydrolases"/>
    <property type="match status" value="4"/>
</dbReference>
<comment type="similarity">
    <text evidence="9">In the N-terminal section; belongs to the UvrB family.</text>
</comment>
<dbReference type="GO" id="GO:0016787">
    <property type="term" value="F:hydrolase activity"/>
    <property type="evidence" value="ECO:0007669"/>
    <property type="project" value="UniProtKB-KW"/>
</dbReference>
<dbReference type="Pfam" id="PF03461">
    <property type="entry name" value="TRCF"/>
    <property type="match status" value="1"/>
</dbReference>
<evidence type="ECO:0000259" key="10">
    <source>
        <dbReference type="PROSITE" id="PS51192"/>
    </source>
</evidence>
<comment type="function">
    <text evidence="9">Couples transcription and DNA repair by recognizing RNA polymerase (RNAP) stalled at DNA lesions. Mediates ATP-dependent release of RNAP and its truncated transcript from the DNA, and recruitment of nucleotide excision repair machinery to the damaged site.</text>
</comment>
<evidence type="ECO:0000313" key="13">
    <source>
        <dbReference type="Proteomes" id="UP000323608"/>
    </source>
</evidence>
<evidence type="ECO:0000256" key="5">
    <source>
        <dbReference type="ARBA" id="ARBA00022806"/>
    </source>
</evidence>
<dbReference type="GO" id="GO:0003684">
    <property type="term" value="F:damaged DNA binding"/>
    <property type="evidence" value="ECO:0007669"/>
    <property type="project" value="InterPro"/>
</dbReference>
<dbReference type="Pfam" id="PF17757">
    <property type="entry name" value="UvrB_inter"/>
    <property type="match status" value="1"/>
</dbReference>
<dbReference type="GO" id="GO:0005524">
    <property type="term" value="F:ATP binding"/>
    <property type="evidence" value="ECO:0007669"/>
    <property type="project" value="UniProtKB-UniRule"/>
</dbReference>